<feature type="transmembrane region" description="Helical" evidence="2">
    <location>
        <begin position="393"/>
        <end position="416"/>
    </location>
</feature>
<feature type="transmembrane region" description="Helical" evidence="2">
    <location>
        <begin position="348"/>
        <end position="373"/>
    </location>
</feature>
<gene>
    <name evidence="3" type="ORF">KVV02_007542</name>
</gene>
<feature type="transmembrane region" description="Helical" evidence="2">
    <location>
        <begin position="114"/>
        <end position="135"/>
    </location>
</feature>
<sequence length="421" mass="45499">MALSHAQPAPLHSPFNKRNQYHSTLELGGHSSSEQSLASLSQRLFYFSAYSSVGTALMGASISVVILQSRQLYFLNLINHTSATAGPATTPSAITYVDTAHTVLQSVASLLRTAWLPVTVWALALISTTTLWSGVMTTTKRKQQQQHLLRMPSFSSLRTSLLLSHLLYGVFWVLLSAIQETQERLFLSPSWSTMAQTRAAAGGGGRGGGRALMFFSGSESSVDLSIDNNNNNYHAQDDGMGSRSSQQVSKHHQQALDYDTSRSLALQSTALPLCVVWYGAIIALGVATGLLATCSGLIEKRLQDEYDERWVALQEQDLGSAGKGVGGSLPTSRKRAAMARQFSMAQKLTLGLLVLVTFTMEMGFFQWMLSAAVRPMALAESSSSNSSNRSGPLSTSLCLVGLFWTTTMMTLGARLVPVSRS</sequence>
<feature type="region of interest" description="Disordered" evidence="1">
    <location>
        <begin position="226"/>
        <end position="252"/>
    </location>
</feature>
<comment type="caution">
    <text evidence="3">The sequence shown here is derived from an EMBL/GenBank/DDBJ whole genome shotgun (WGS) entry which is preliminary data.</text>
</comment>
<feature type="transmembrane region" description="Helical" evidence="2">
    <location>
        <begin position="44"/>
        <end position="67"/>
    </location>
</feature>
<feature type="transmembrane region" description="Helical" evidence="2">
    <location>
        <begin position="156"/>
        <end position="178"/>
    </location>
</feature>
<evidence type="ECO:0000313" key="4">
    <source>
        <dbReference type="Proteomes" id="UP000717515"/>
    </source>
</evidence>
<organism evidence="3 4">
    <name type="scientific">Mortierella alpina</name>
    <name type="common">Oleaginous fungus</name>
    <name type="synonym">Mortierella renispora</name>
    <dbReference type="NCBI Taxonomy" id="64518"/>
    <lineage>
        <taxon>Eukaryota</taxon>
        <taxon>Fungi</taxon>
        <taxon>Fungi incertae sedis</taxon>
        <taxon>Mucoromycota</taxon>
        <taxon>Mortierellomycotina</taxon>
        <taxon>Mortierellomycetes</taxon>
        <taxon>Mortierellales</taxon>
        <taxon>Mortierellaceae</taxon>
        <taxon>Mortierella</taxon>
    </lineage>
</organism>
<evidence type="ECO:0000313" key="3">
    <source>
        <dbReference type="EMBL" id="KAG9325511.1"/>
    </source>
</evidence>
<keyword evidence="2" id="KW-0472">Membrane</keyword>
<protein>
    <submittedName>
        <fullName evidence="3">Uncharacterized protein</fullName>
    </submittedName>
</protein>
<name>A0A9P8AAJ1_MORAP</name>
<dbReference type="EMBL" id="JAIFTL010000039">
    <property type="protein sequence ID" value="KAG9325511.1"/>
    <property type="molecule type" value="Genomic_DNA"/>
</dbReference>
<feature type="transmembrane region" description="Helical" evidence="2">
    <location>
        <begin position="275"/>
        <end position="298"/>
    </location>
</feature>
<reference evidence="3" key="1">
    <citation type="submission" date="2021-07" db="EMBL/GenBank/DDBJ databases">
        <title>Draft genome of Mortierella alpina, strain LL118, isolated from an aspen leaf litter sample.</title>
        <authorList>
            <person name="Yang S."/>
            <person name="Vinatzer B.A."/>
        </authorList>
    </citation>
    <scope>NUCLEOTIDE SEQUENCE</scope>
    <source>
        <strain evidence="3">LL118</strain>
    </source>
</reference>
<evidence type="ECO:0000256" key="2">
    <source>
        <dbReference type="SAM" id="Phobius"/>
    </source>
</evidence>
<evidence type="ECO:0000256" key="1">
    <source>
        <dbReference type="SAM" id="MobiDB-lite"/>
    </source>
</evidence>
<keyword evidence="2" id="KW-0812">Transmembrane</keyword>
<proteinExistence type="predicted"/>
<keyword evidence="2" id="KW-1133">Transmembrane helix</keyword>
<dbReference type="AlphaFoldDB" id="A0A9P8AAJ1"/>
<accession>A0A9P8AAJ1</accession>
<dbReference type="Proteomes" id="UP000717515">
    <property type="component" value="Unassembled WGS sequence"/>
</dbReference>